<gene>
    <name evidence="1" type="ORF">BJ138DRAFT_1128010</name>
</gene>
<dbReference type="EMBL" id="MU267785">
    <property type="protein sequence ID" value="KAH7909003.1"/>
    <property type="molecule type" value="Genomic_DNA"/>
</dbReference>
<dbReference type="Proteomes" id="UP000790377">
    <property type="component" value="Unassembled WGS sequence"/>
</dbReference>
<proteinExistence type="predicted"/>
<accession>A0ACB8A7F7</accession>
<protein>
    <submittedName>
        <fullName evidence="1">Uncharacterized protein</fullName>
    </submittedName>
</protein>
<sequence>MDPSFFIIALLPRSYYAVLMSALSLAFLEDIRAHRIPVDSMELFDSARVPFYDGMLLDYRPLKPKDPPLEIPGKSRVALHPTGETLYAGISDTDVLEVEASILLSTAPPLCLDPDPHLTRIVNHTPRASTPSIHASLKCKAAAVTVEEDESEKVGRAKTVHESEGTSIAGPECAFPTPATDTILNTPDSHPTTSRFRPAHPINSNERSARADDTPTPHSTPNNADPKQSKALEIAHRTFPACIHHNPMPPTQLQAHQHQPMTISSPAAYSPSHSSDTVKTAPSPAHRAYTRSPQVLSSQPPHSSPLASGSQLPHARAIPSTTNRYARYAIPASSTDPDARYAFTSASAGRAGANLGTSASSGSTSTNACSTGPSIAPSAAGTLTTSSTSAADAQLHAHVQAQAQAQAGKSTPQSQSLPRSPMPHDTVAAGALTDAKRPANASPTPTSPTSPTRTAPATRAKPELCLLPADHACASPGCSAPIDQHQRRFCGSVSGAHNPAVSSSSTSTPSKSHARESEPGPPNPTTQLKPDDVPVRNVRLRVGAVWNGDAPTARNVDAPDCVCVAPAGGQGISNQCTFGGRNGQVGGTPMQGGGFTQGMGMGMVGEGPGAHGAEWSAEKTVGFINALAGATDLFTVTIPGFAFDRMMKMFKDPPPGHSLASGEVTMSLFEYRVTKITGGDRASGGRWHYTVAAKGLAVFEITTHQELKNLPEPSQKHIKPCLLQCPFHSPPGTPLSSTAMMTLPLSLSKSTLEALRHGPSDEIENPPTKETAEKSEAVQGGGNVEEPAPEQEEKSRHKLTMSFFNLFYKLFIAHLIYKDPYTKSRTRITKTARVVAAYETGNWDFGLMTKLCHIR</sequence>
<reference evidence="1" key="1">
    <citation type="journal article" date="2021" name="New Phytol.">
        <title>Evolutionary innovations through gain and loss of genes in the ectomycorrhizal Boletales.</title>
        <authorList>
            <person name="Wu G."/>
            <person name="Miyauchi S."/>
            <person name="Morin E."/>
            <person name="Kuo A."/>
            <person name="Drula E."/>
            <person name="Varga T."/>
            <person name="Kohler A."/>
            <person name="Feng B."/>
            <person name="Cao Y."/>
            <person name="Lipzen A."/>
            <person name="Daum C."/>
            <person name="Hundley H."/>
            <person name="Pangilinan J."/>
            <person name="Johnson J."/>
            <person name="Barry K."/>
            <person name="LaButti K."/>
            <person name="Ng V."/>
            <person name="Ahrendt S."/>
            <person name="Min B."/>
            <person name="Choi I.G."/>
            <person name="Park H."/>
            <person name="Plett J.M."/>
            <person name="Magnuson J."/>
            <person name="Spatafora J.W."/>
            <person name="Nagy L.G."/>
            <person name="Henrissat B."/>
            <person name="Grigoriev I.V."/>
            <person name="Yang Z.L."/>
            <person name="Xu J."/>
            <person name="Martin F.M."/>
        </authorList>
    </citation>
    <scope>NUCLEOTIDE SEQUENCE</scope>
    <source>
        <strain evidence="1">ATCC 28755</strain>
    </source>
</reference>
<name>A0ACB8A7F7_9AGAM</name>
<evidence type="ECO:0000313" key="1">
    <source>
        <dbReference type="EMBL" id="KAH7909003.1"/>
    </source>
</evidence>
<evidence type="ECO:0000313" key="2">
    <source>
        <dbReference type="Proteomes" id="UP000790377"/>
    </source>
</evidence>
<organism evidence="1 2">
    <name type="scientific">Hygrophoropsis aurantiaca</name>
    <dbReference type="NCBI Taxonomy" id="72124"/>
    <lineage>
        <taxon>Eukaryota</taxon>
        <taxon>Fungi</taxon>
        <taxon>Dikarya</taxon>
        <taxon>Basidiomycota</taxon>
        <taxon>Agaricomycotina</taxon>
        <taxon>Agaricomycetes</taxon>
        <taxon>Agaricomycetidae</taxon>
        <taxon>Boletales</taxon>
        <taxon>Coniophorineae</taxon>
        <taxon>Hygrophoropsidaceae</taxon>
        <taxon>Hygrophoropsis</taxon>
    </lineage>
</organism>
<comment type="caution">
    <text evidence="1">The sequence shown here is derived from an EMBL/GenBank/DDBJ whole genome shotgun (WGS) entry which is preliminary data.</text>
</comment>
<keyword evidence="2" id="KW-1185">Reference proteome</keyword>